<accession>A0ABU6BTX9</accession>
<name>A0ABU6BTX9_9PSED</name>
<keyword evidence="2" id="KW-1185">Reference proteome</keyword>
<reference evidence="1 2" key="1">
    <citation type="journal article" date="2023" name="Int J Dairy Technol">
        <title>Genome based analysis of Pseudomonas paracarnis RQ057, a strain responsible for blue discoloration spoilage in processed cheese.</title>
        <authorList>
            <person name="Rodrigues Rd.S."/>
            <person name="Machado S.G."/>
            <person name="de Carvalho A.F."/>
            <person name="Nero L.A."/>
        </authorList>
    </citation>
    <scope>NUCLEOTIDE SEQUENCE [LARGE SCALE GENOMIC DNA]</scope>
    <source>
        <strain evidence="1 2">RQ057</strain>
    </source>
</reference>
<protein>
    <submittedName>
        <fullName evidence="1">Uncharacterized protein</fullName>
    </submittedName>
</protein>
<evidence type="ECO:0000313" key="2">
    <source>
        <dbReference type="Proteomes" id="UP001336015"/>
    </source>
</evidence>
<organism evidence="1 2">
    <name type="scientific">Pseudomonas paracarnis</name>
    <dbReference type="NCBI Taxonomy" id="2750625"/>
    <lineage>
        <taxon>Bacteria</taxon>
        <taxon>Pseudomonadati</taxon>
        <taxon>Pseudomonadota</taxon>
        <taxon>Gammaproteobacteria</taxon>
        <taxon>Pseudomonadales</taxon>
        <taxon>Pseudomonadaceae</taxon>
        <taxon>Pseudomonas</taxon>
    </lineage>
</organism>
<dbReference type="RefSeq" id="WP_220381662.1">
    <property type="nucleotide sequence ID" value="NZ_JAEFBF010000013.1"/>
</dbReference>
<proteinExistence type="predicted"/>
<sequence>MASVSIDVTVTRRWWFMPVVMLINTPNLKLVFGDGDAWIPKWIVNHGIKVEVNNG</sequence>
<evidence type="ECO:0000313" key="1">
    <source>
        <dbReference type="EMBL" id="MEB3783737.1"/>
    </source>
</evidence>
<dbReference type="Proteomes" id="UP001336015">
    <property type="component" value="Unassembled WGS sequence"/>
</dbReference>
<gene>
    <name evidence="1" type="ORF">LLW09_14390</name>
</gene>
<comment type="caution">
    <text evidence="1">The sequence shown here is derived from an EMBL/GenBank/DDBJ whole genome shotgun (WGS) entry which is preliminary data.</text>
</comment>
<dbReference type="EMBL" id="JAJGWQ010000007">
    <property type="protein sequence ID" value="MEB3783737.1"/>
    <property type="molecule type" value="Genomic_DNA"/>
</dbReference>